<evidence type="ECO:0000256" key="2">
    <source>
        <dbReference type="ARBA" id="ARBA00007998"/>
    </source>
</evidence>
<dbReference type="AlphaFoldDB" id="L0F3G9"/>
<dbReference type="eggNOG" id="COG1457">
    <property type="taxonomic scope" value="Bacteria"/>
</dbReference>
<dbReference type="KEGG" id="ddl:Desdi_0027"/>
<dbReference type="PANTHER" id="PTHR34975">
    <property type="entry name" value="SPORE GERMINATION PROTEIN A2"/>
    <property type="match status" value="1"/>
</dbReference>
<feature type="transmembrane region" description="Helical" evidence="8">
    <location>
        <begin position="110"/>
        <end position="132"/>
    </location>
</feature>
<feature type="transmembrane region" description="Helical" evidence="8">
    <location>
        <begin position="78"/>
        <end position="98"/>
    </location>
</feature>
<dbReference type="RefSeq" id="WP_015260607.1">
    <property type="nucleotide sequence ID" value="NC_019903.1"/>
</dbReference>
<keyword evidence="5 8" id="KW-0812">Transmembrane</keyword>
<protein>
    <submittedName>
        <fullName evidence="9">Spore germination protein, amino acid permease</fullName>
    </submittedName>
</protein>
<dbReference type="GO" id="GO:0016020">
    <property type="term" value="C:membrane"/>
    <property type="evidence" value="ECO:0007669"/>
    <property type="project" value="UniProtKB-SubCell"/>
</dbReference>
<gene>
    <name evidence="9" type="ordered locus">Desdi_0027</name>
</gene>
<evidence type="ECO:0000256" key="8">
    <source>
        <dbReference type="SAM" id="Phobius"/>
    </source>
</evidence>
<feature type="transmembrane region" description="Helical" evidence="8">
    <location>
        <begin position="218"/>
        <end position="239"/>
    </location>
</feature>
<feature type="transmembrane region" description="Helical" evidence="8">
    <location>
        <begin position="38"/>
        <end position="58"/>
    </location>
</feature>
<dbReference type="GO" id="GO:0009847">
    <property type="term" value="P:spore germination"/>
    <property type="evidence" value="ECO:0007669"/>
    <property type="project" value="InterPro"/>
</dbReference>
<evidence type="ECO:0000256" key="1">
    <source>
        <dbReference type="ARBA" id="ARBA00004141"/>
    </source>
</evidence>
<dbReference type="Pfam" id="PF03845">
    <property type="entry name" value="Spore_permease"/>
    <property type="match status" value="1"/>
</dbReference>
<keyword evidence="7 8" id="KW-0472">Membrane</keyword>
<dbReference type="Proteomes" id="UP000010797">
    <property type="component" value="Chromosome"/>
</dbReference>
<dbReference type="OrthoDB" id="1792020at2"/>
<dbReference type="NCBIfam" id="TIGR00912">
    <property type="entry name" value="2A0309"/>
    <property type="match status" value="1"/>
</dbReference>
<proteinExistence type="inferred from homology"/>
<evidence type="ECO:0000256" key="6">
    <source>
        <dbReference type="ARBA" id="ARBA00022989"/>
    </source>
</evidence>
<evidence type="ECO:0000313" key="10">
    <source>
        <dbReference type="Proteomes" id="UP000010797"/>
    </source>
</evidence>
<feature type="transmembrane region" description="Helical" evidence="8">
    <location>
        <begin position="335"/>
        <end position="354"/>
    </location>
</feature>
<evidence type="ECO:0000313" key="9">
    <source>
        <dbReference type="EMBL" id="AGA67600.1"/>
    </source>
</evidence>
<dbReference type="STRING" id="871963.Desdi_0027"/>
<feature type="transmembrane region" description="Helical" evidence="8">
    <location>
        <begin position="307"/>
        <end position="323"/>
    </location>
</feature>
<name>L0F3G9_DESDL</name>
<accession>L0F3G9</accession>
<dbReference type="InterPro" id="IPR004761">
    <property type="entry name" value="Spore_GerAB"/>
</dbReference>
<keyword evidence="6 8" id="KW-1133">Transmembrane helix</keyword>
<evidence type="ECO:0000256" key="4">
    <source>
        <dbReference type="ARBA" id="ARBA00022544"/>
    </source>
</evidence>
<sequence length="364" mass="40717">MERISTHQFTVLSAAIILGTTFMNSGAIVSGAAGRDGWLAILPGFALGIPFVFMVFSLIPKFPNKNLIEITEQVLGKWLGKGIGLLQVLIAFYFGALLMGQGLDMYSRTVLPLMSHYVLVFGTFIVVAYLYVSGIEVLSRFSEVVFPITFFSLLFIAAFSIQRFERGELFPILDNGIKPLALASWKVAPWPMEYLLFLAGLLPFLPRKAKDLKVLKKNALKAFVLVIAISTIMVIVQIMTFGPFETARLTYGLLVLGNMIEISRTVAGVEAIFTLIWMGVLTLKVAAMFFVVAWGLRSVFKLKGRKVIGFVGLMYVFIPLYSVRGMNVVVEIELLDGYFMLPFMMTWVVVVWGVDRWKRRKKSS</sequence>
<dbReference type="PANTHER" id="PTHR34975:SF2">
    <property type="entry name" value="SPORE GERMINATION PROTEIN A2"/>
    <property type="match status" value="1"/>
</dbReference>
<evidence type="ECO:0000256" key="7">
    <source>
        <dbReference type="ARBA" id="ARBA00023136"/>
    </source>
</evidence>
<dbReference type="HOGENOM" id="CLU_047547_1_2_9"/>
<comment type="subcellular location">
    <subcellularLocation>
        <location evidence="1">Membrane</location>
        <topology evidence="1">Multi-pass membrane protein</topology>
    </subcellularLocation>
</comment>
<feature type="transmembrane region" description="Helical" evidence="8">
    <location>
        <begin position="12"/>
        <end position="32"/>
    </location>
</feature>
<feature type="transmembrane region" description="Helical" evidence="8">
    <location>
        <begin position="188"/>
        <end position="206"/>
    </location>
</feature>
<organism evidence="9 10">
    <name type="scientific">Desulfitobacterium dichloroeliminans (strain LMG P-21439 / DCA1)</name>
    <dbReference type="NCBI Taxonomy" id="871963"/>
    <lineage>
        <taxon>Bacteria</taxon>
        <taxon>Bacillati</taxon>
        <taxon>Bacillota</taxon>
        <taxon>Clostridia</taxon>
        <taxon>Eubacteriales</taxon>
        <taxon>Desulfitobacteriaceae</taxon>
        <taxon>Desulfitobacterium</taxon>
    </lineage>
</organism>
<feature type="transmembrane region" description="Helical" evidence="8">
    <location>
        <begin position="271"/>
        <end position="295"/>
    </location>
</feature>
<comment type="similarity">
    <text evidence="2">Belongs to the amino acid-polyamine-organocation (APC) superfamily. Spore germination protein (SGP) (TC 2.A.3.9) family.</text>
</comment>
<keyword evidence="3" id="KW-0813">Transport</keyword>
<feature type="transmembrane region" description="Helical" evidence="8">
    <location>
        <begin position="144"/>
        <end position="161"/>
    </location>
</feature>
<evidence type="ECO:0000256" key="5">
    <source>
        <dbReference type="ARBA" id="ARBA00022692"/>
    </source>
</evidence>
<keyword evidence="10" id="KW-1185">Reference proteome</keyword>
<dbReference type="EMBL" id="CP003344">
    <property type="protein sequence ID" value="AGA67600.1"/>
    <property type="molecule type" value="Genomic_DNA"/>
</dbReference>
<keyword evidence="4" id="KW-0309">Germination</keyword>
<evidence type="ECO:0000256" key="3">
    <source>
        <dbReference type="ARBA" id="ARBA00022448"/>
    </source>
</evidence>
<reference evidence="10" key="1">
    <citation type="submission" date="2012-02" db="EMBL/GenBank/DDBJ databases">
        <title>Complete sequence of Desulfitobacterium dichloroeliminans LMG P-21439.</title>
        <authorList>
            <person name="Lucas S."/>
            <person name="Han J."/>
            <person name="Lapidus A."/>
            <person name="Cheng J.-F."/>
            <person name="Goodwin L."/>
            <person name="Pitluck S."/>
            <person name="Peters L."/>
            <person name="Ovchinnikova G."/>
            <person name="Teshima H."/>
            <person name="Detter J.C."/>
            <person name="Han C."/>
            <person name="Tapia R."/>
            <person name="Land M."/>
            <person name="Hauser L."/>
            <person name="Kyrpides N."/>
            <person name="Ivanova N."/>
            <person name="Pagani I."/>
            <person name="Kruse T."/>
            <person name="de Vos W.M."/>
            <person name="Boon N."/>
            <person name="Smidt H."/>
            <person name="Woyke T."/>
        </authorList>
    </citation>
    <scope>NUCLEOTIDE SEQUENCE [LARGE SCALE GENOMIC DNA]</scope>
    <source>
        <strain evidence="10">LMG P-21439 / DCA1</strain>
    </source>
</reference>